<feature type="compositionally biased region" description="Acidic residues" evidence="2">
    <location>
        <begin position="663"/>
        <end position="685"/>
    </location>
</feature>
<organism evidence="4 5">
    <name type="scientific">Holothuria leucospilota</name>
    <name type="common">Black long sea cucumber</name>
    <name type="synonym">Mertensiothuria leucospilota</name>
    <dbReference type="NCBI Taxonomy" id="206669"/>
    <lineage>
        <taxon>Eukaryota</taxon>
        <taxon>Metazoa</taxon>
        <taxon>Echinodermata</taxon>
        <taxon>Eleutherozoa</taxon>
        <taxon>Echinozoa</taxon>
        <taxon>Holothuroidea</taxon>
        <taxon>Aspidochirotacea</taxon>
        <taxon>Aspidochirotida</taxon>
        <taxon>Holothuriidae</taxon>
        <taxon>Holothuria</taxon>
    </lineage>
</organism>
<dbReference type="Gene3D" id="2.60.120.590">
    <property type="entry name" value="Alpha-ketoglutarate-dependent dioxygenase AlkB-like"/>
    <property type="match status" value="1"/>
</dbReference>
<dbReference type="Gene3D" id="3.30.420.10">
    <property type="entry name" value="Ribonuclease H-like superfamily/Ribonuclease H"/>
    <property type="match status" value="1"/>
</dbReference>
<dbReference type="Proteomes" id="UP001152320">
    <property type="component" value="Chromosome 12"/>
</dbReference>
<name>A0A9Q1H4P3_HOLLE</name>
<evidence type="ECO:0000256" key="2">
    <source>
        <dbReference type="SAM" id="MobiDB-lite"/>
    </source>
</evidence>
<protein>
    <submittedName>
        <fullName evidence="4">Alpha-ketoglutarate-dependent dioxygenase alkB-like 3</fullName>
    </submittedName>
</protein>
<feature type="compositionally biased region" description="Basic and acidic residues" evidence="2">
    <location>
        <begin position="596"/>
        <end position="624"/>
    </location>
</feature>
<dbReference type="Pfam" id="PF01612">
    <property type="entry name" value="DNA_pol_A_exo1"/>
    <property type="match status" value="1"/>
</dbReference>
<feature type="compositionally biased region" description="Basic residues" evidence="2">
    <location>
        <begin position="1"/>
        <end position="15"/>
    </location>
</feature>
<dbReference type="GO" id="GO:0003676">
    <property type="term" value="F:nucleic acid binding"/>
    <property type="evidence" value="ECO:0007669"/>
    <property type="project" value="InterPro"/>
</dbReference>
<dbReference type="SUPFAM" id="SSF51197">
    <property type="entry name" value="Clavaminate synthase-like"/>
    <property type="match status" value="1"/>
</dbReference>
<dbReference type="GO" id="GO:0008408">
    <property type="term" value="F:3'-5' exonuclease activity"/>
    <property type="evidence" value="ECO:0007669"/>
    <property type="project" value="InterPro"/>
</dbReference>
<dbReference type="GO" id="GO:0051213">
    <property type="term" value="F:dioxygenase activity"/>
    <property type="evidence" value="ECO:0007669"/>
    <property type="project" value="UniProtKB-KW"/>
</dbReference>
<dbReference type="InterPro" id="IPR036397">
    <property type="entry name" value="RNaseH_sf"/>
</dbReference>
<evidence type="ECO:0000259" key="3">
    <source>
        <dbReference type="PROSITE" id="PS51471"/>
    </source>
</evidence>
<dbReference type="PROSITE" id="PS51471">
    <property type="entry name" value="FE2OG_OXY"/>
    <property type="match status" value="1"/>
</dbReference>
<evidence type="ECO:0000313" key="4">
    <source>
        <dbReference type="EMBL" id="KAJ8032206.1"/>
    </source>
</evidence>
<keyword evidence="5" id="KW-1185">Reference proteome</keyword>
<gene>
    <name evidence="4" type="ORF">HOLleu_25670</name>
</gene>
<reference evidence="4" key="1">
    <citation type="submission" date="2021-10" db="EMBL/GenBank/DDBJ databases">
        <title>Tropical sea cucumber genome reveals ecological adaptation and Cuvierian tubules defense mechanism.</title>
        <authorList>
            <person name="Chen T."/>
        </authorList>
    </citation>
    <scope>NUCLEOTIDE SEQUENCE</scope>
    <source>
        <strain evidence="4">Nanhai2018</strain>
        <tissue evidence="4">Muscle</tissue>
    </source>
</reference>
<feature type="compositionally biased region" description="Low complexity" evidence="2">
    <location>
        <begin position="784"/>
        <end position="839"/>
    </location>
</feature>
<feature type="domain" description="Fe2OG dioxygenase" evidence="3">
    <location>
        <begin position="1032"/>
        <end position="1140"/>
    </location>
</feature>
<dbReference type="InterPro" id="IPR012337">
    <property type="entry name" value="RNaseH-like_sf"/>
</dbReference>
<dbReference type="AlphaFoldDB" id="A0A9Q1H4P3"/>
<evidence type="ECO:0000313" key="5">
    <source>
        <dbReference type="Proteomes" id="UP001152320"/>
    </source>
</evidence>
<dbReference type="PANTHER" id="PTHR47765:SF2">
    <property type="entry name" value="EXONUCLEASE MUT-7 HOMOLOG"/>
    <property type="match status" value="1"/>
</dbReference>
<keyword evidence="4" id="KW-0560">Oxidoreductase</keyword>
<accession>A0A9Q1H4P3</accession>
<dbReference type="InterPro" id="IPR052408">
    <property type="entry name" value="Exonuclease_MUT-7-like"/>
</dbReference>
<feature type="region of interest" description="Disordered" evidence="2">
    <location>
        <begin position="1"/>
        <end position="33"/>
    </location>
</feature>
<dbReference type="GO" id="GO:0006139">
    <property type="term" value="P:nucleobase-containing compound metabolic process"/>
    <property type="evidence" value="ECO:0007669"/>
    <property type="project" value="InterPro"/>
</dbReference>
<feature type="region of interest" description="Disordered" evidence="2">
    <location>
        <begin position="594"/>
        <end position="874"/>
    </location>
</feature>
<comment type="caution">
    <text evidence="4">The sequence shown here is derived from an EMBL/GenBank/DDBJ whole genome shotgun (WGS) entry which is preliminary data.</text>
</comment>
<dbReference type="SUPFAM" id="SSF53098">
    <property type="entry name" value="Ribonuclease H-like"/>
    <property type="match status" value="1"/>
</dbReference>
<sequence length="1150" mass="131419">MSRPHPRQRKKRQPKKSPSPALEESPPSKSAGDCLQDTLKQLEKIWRKKEFSHRDISKLVSSSISFIKADTHHWFIFSLITKTNEVMKKEKPHCLLLVEEAILKEFETFQKKNKEVYEKVLRHWNDDKRLGILLFTATAHWKLRQQIFSQFGFNELGNHDLLRLCQKLLDLYHYQEACVCITAFKLQLSFDVEKVLLPVVTYGHPNLLEPYLSHHEHLQEEFLRILDDWCFPGVKIVQKIRSLGMPFVEDLRHVQPKELAKIIVRLSSKKHFGIDPSLFPNAVHIHTLEALRYLVGQKYKWCTISDAAWEEVIVHIVGDDAYLQTEFVDMLIGMKHFSAAVEWAKKFSIQDSFRILKNPPQDRPQRALQIDDFHKLRLSPEDILLVDAESQLRDVSMEIQSCGLVGIDMEWRASYLAFQDSVQVSIVQLATKSKVFLLDMLALDSKSNHKVVTNFFLEVFSNKDVQKLGYDMTSDLMKLQESYPYLKQSLKDKKQFIDIKTVQANIEQQFPSVLTIDRTDKNRPHRGLNELLKICVGKPLNKDEQMSGWELRPLRQAQIMYAALDAFCLLEIYEHLNEALGRLDPSTDVMAMLSPVKEKDNSPKKNEKGDDKKISQPVSEKQEDGSEAESSPGKIDEGLLNGGLEEKDEMQEDEKQVSASSTEEVEQLQEEGPEGGSIEVEENVSDGERERVQIRNSQTHNGNLPVAEGTALTSDVDTGKRQEADLSSSQGITPGQEESKEGISQTQETSHNASEQGELDHSRFQQTETDQAKQHQPIPPQKELQQPGPQQAVQQQVGLQWAGPQNTGPPQTFPQQTGPWQTRSQQIGPQQVVPHQGQQKTNAAEKRRRNRLQGSGALGGPRKPGQNSLGQRELAQQKRTLQGPAFGIVPGPSAGSCTVDVSSENAQPINQAFVFQDVEVNTPVQETVYLLEEYGRHTLSKTSEGESWVIYWPNFLEDAEATKQFGILQKCLPWQQRENISSDGTTYKEPRLSIWYGDFPYAYSRVSWNHNKDWDPYLLRLKKSIEFNTSHEYNSVLCNLYRDGHDSIAWHSDDEYGLGKNPNIASMSLGETRYFEMRTKVHVNDEKDPFLPFGKKLKIPVTNGSLLVMGGSTQHDWLHRIPKEYHDKGPRINLTFRTIYSNNQDYQAKE</sequence>
<dbReference type="OrthoDB" id="545910at2759"/>
<dbReference type="Pfam" id="PF13532">
    <property type="entry name" value="2OG-FeII_Oxy_2"/>
    <property type="match status" value="1"/>
</dbReference>
<proteinExistence type="predicted"/>
<dbReference type="InterPro" id="IPR037151">
    <property type="entry name" value="AlkB-like_sf"/>
</dbReference>
<dbReference type="EMBL" id="JAIZAY010000012">
    <property type="protein sequence ID" value="KAJ8032206.1"/>
    <property type="molecule type" value="Genomic_DNA"/>
</dbReference>
<keyword evidence="4" id="KW-0223">Dioxygenase</keyword>
<dbReference type="InterPro" id="IPR027450">
    <property type="entry name" value="AlkB-like"/>
</dbReference>
<feature type="compositionally biased region" description="Polar residues" evidence="2">
    <location>
        <begin position="742"/>
        <end position="755"/>
    </location>
</feature>
<evidence type="ECO:0000256" key="1">
    <source>
        <dbReference type="ARBA" id="ARBA00001954"/>
    </source>
</evidence>
<dbReference type="InterPro" id="IPR005123">
    <property type="entry name" value="Oxoglu/Fe-dep_dioxygenase_dom"/>
</dbReference>
<feature type="compositionally biased region" description="Low complexity" evidence="2">
    <location>
        <begin position="16"/>
        <end position="31"/>
    </location>
</feature>
<dbReference type="PANTHER" id="PTHR47765">
    <property type="entry name" value="3'-5' EXONUCLEASE DOMAIN-CONTAINING PROTEIN"/>
    <property type="match status" value="1"/>
</dbReference>
<comment type="cofactor">
    <cofactor evidence="1">
        <name>Fe(2+)</name>
        <dbReference type="ChEBI" id="CHEBI:29033"/>
    </cofactor>
</comment>
<dbReference type="InterPro" id="IPR002562">
    <property type="entry name" value="3'-5'_exonuclease_dom"/>
</dbReference>